<comment type="caution">
    <text evidence="1">The sequence shown here is derived from an EMBL/GenBank/DDBJ whole genome shotgun (WGS) entry which is preliminary data.</text>
</comment>
<dbReference type="SUPFAM" id="SSF49899">
    <property type="entry name" value="Concanavalin A-like lectins/glucanases"/>
    <property type="match status" value="1"/>
</dbReference>
<keyword evidence="2" id="KW-1185">Reference proteome</keyword>
<dbReference type="GO" id="GO:0004553">
    <property type="term" value="F:hydrolase activity, hydrolyzing O-glycosyl compounds"/>
    <property type="evidence" value="ECO:0007669"/>
    <property type="project" value="UniProtKB-ARBA"/>
</dbReference>
<proteinExistence type="predicted"/>
<accession>A0A7K0FRC0</accession>
<organism evidence="1 2">
    <name type="scientific">Pedobacter puniceum</name>
    <dbReference type="NCBI Taxonomy" id="2666136"/>
    <lineage>
        <taxon>Bacteria</taxon>
        <taxon>Pseudomonadati</taxon>
        <taxon>Bacteroidota</taxon>
        <taxon>Sphingobacteriia</taxon>
        <taxon>Sphingobacteriales</taxon>
        <taxon>Sphingobacteriaceae</taxon>
        <taxon>Pedobacter</taxon>
    </lineage>
</organism>
<dbReference type="Gene3D" id="2.60.120.200">
    <property type="match status" value="1"/>
</dbReference>
<evidence type="ECO:0000313" key="2">
    <source>
        <dbReference type="Proteomes" id="UP000462931"/>
    </source>
</evidence>
<dbReference type="EMBL" id="WKJI01000005">
    <property type="protein sequence ID" value="MRX48549.1"/>
    <property type="molecule type" value="Genomic_DNA"/>
</dbReference>
<dbReference type="GO" id="GO:0005975">
    <property type="term" value="P:carbohydrate metabolic process"/>
    <property type="evidence" value="ECO:0007669"/>
    <property type="project" value="UniProtKB-ARBA"/>
</dbReference>
<dbReference type="AlphaFoldDB" id="A0A7K0FRC0"/>
<evidence type="ECO:0008006" key="3">
    <source>
        <dbReference type="Google" id="ProtNLM"/>
    </source>
</evidence>
<evidence type="ECO:0000313" key="1">
    <source>
        <dbReference type="EMBL" id="MRX48549.1"/>
    </source>
</evidence>
<gene>
    <name evidence="1" type="ORF">GJJ64_15250</name>
</gene>
<protein>
    <recommendedName>
        <fullName evidence="3">LamG domain-containing protein</fullName>
    </recommendedName>
</protein>
<dbReference type="Pfam" id="PF13385">
    <property type="entry name" value="Laminin_G_3"/>
    <property type="match status" value="1"/>
</dbReference>
<sequence length="253" mass="27620">MVLGAIIKTIMKLYKLIIFLIFPLFGEAQVAPISFLGKPVQTNTAEGSIVTNGLLVHLDAGNTASYPGTGTIWIDLSGNNRNATLFNGVGYSTANRGSLTFDGVDDYVSSMNLSSYPNFTLEIWLYDIRNNINSDRDILTYNGNAGSYTYNGSSFRTDGNGDGGRSFNSTGQPPANTWYRFCLVKDGDLYINQTKYTGTGADNAYGVLNFGATRSDVNSRLNGRIAIVRIYNRTLAAEEIQQNFNATKARFGL</sequence>
<dbReference type="InterPro" id="IPR013320">
    <property type="entry name" value="ConA-like_dom_sf"/>
</dbReference>
<reference evidence="1 2" key="1">
    <citation type="submission" date="2019-11" db="EMBL/GenBank/DDBJ databases">
        <authorList>
            <person name="Cheng Q."/>
            <person name="Yang Z."/>
        </authorList>
    </citation>
    <scope>NUCLEOTIDE SEQUENCE [LARGE SCALE GENOMIC DNA]</scope>
    <source>
        <strain evidence="1 2">HX-22-1</strain>
    </source>
</reference>
<name>A0A7K0FRC0_9SPHI</name>
<dbReference type="Proteomes" id="UP000462931">
    <property type="component" value="Unassembled WGS sequence"/>
</dbReference>